<keyword evidence="3" id="KW-1185">Reference proteome</keyword>
<sequence>MKKIVSITALTVALLSATNAVAGWNNDYEYVETKRLTMDASALEHFEIEAGAGSLTVIGDEVDEINVSAEIYQVDAGEEYCLSLDYANDDKQHAQLVANNCRSDTRIDVTVTLPAQLVTEIKDGSGRMVIDNASVSKIEDGSGSIKTTNNHTALAIEDGSGSIDIELIDGDVRIDDGSGSIHVSDVTGQVTVRDGSGSINVNNATSFNLLSDGSGSVNLSNVNAKRM</sequence>
<keyword evidence="1" id="KW-0732">Signal</keyword>
<evidence type="ECO:0000313" key="3">
    <source>
        <dbReference type="Proteomes" id="UP000256899"/>
    </source>
</evidence>
<comment type="caution">
    <text evidence="2">The sequence shown here is derived from an EMBL/GenBank/DDBJ whole genome shotgun (WGS) entry which is preliminary data.</text>
</comment>
<accession>A0A3E0U084</accession>
<name>A0A3E0U084_9GAMM</name>
<dbReference type="AlphaFoldDB" id="A0A3E0U084"/>
<dbReference type="RefSeq" id="WP_116014228.1">
    <property type="nucleotide sequence ID" value="NZ_QUOT01000001.1"/>
</dbReference>
<evidence type="ECO:0008006" key="4">
    <source>
        <dbReference type="Google" id="ProtNLM"/>
    </source>
</evidence>
<protein>
    <recommendedName>
        <fullName evidence="4">Adhesin domain-containing protein</fullName>
    </recommendedName>
</protein>
<proteinExistence type="predicted"/>
<evidence type="ECO:0000256" key="1">
    <source>
        <dbReference type="SAM" id="SignalP"/>
    </source>
</evidence>
<dbReference type="EMBL" id="QUOT01000001">
    <property type="protein sequence ID" value="REL30090.1"/>
    <property type="molecule type" value="Genomic_DNA"/>
</dbReference>
<evidence type="ECO:0000313" key="2">
    <source>
        <dbReference type="EMBL" id="REL30090.1"/>
    </source>
</evidence>
<feature type="chain" id="PRO_5017595787" description="Adhesin domain-containing protein" evidence="1">
    <location>
        <begin position="23"/>
        <end position="227"/>
    </location>
</feature>
<gene>
    <name evidence="2" type="ORF">DXX94_04890</name>
</gene>
<organism evidence="2 3">
    <name type="scientific">Thalassotalea euphylliae</name>
    <dbReference type="NCBI Taxonomy" id="1655234"/>
    <lineage>
        <taxon>Bacteria</taxon>
        <taxon>Pseudomonadati</taxon>
        <taxon>Pseudomonadota</taxon>
        <taxon>Gammaproteobacteria</taxon>
        <taxon>Alteromonadales</taxon>
        <taxon>Colwelliaceae</taxon>
        <taxon>Thalassotalea</taxon>
    </lineage>
</organism>
<dbReference type="Proteomes" id="UP000256899">
    <property type="component" value="Unassembled WGS sequence"/>
</dbReference>
<feature type="signal peptide" evidence="1">
    <location>
        <begin position="1"/>
        <end position="22"/>
    </location>
</feature>
<reference evidence="3" key="1">
    <citation type="submission" date="2018-08" db="EMBL/GenBank/DDBJ databases">
        <title>Thalassotalea euphylliae genome.</title>
        <authorList>
            <person name="Summers S."/>
            <person name="Rice S.A."/>
            <person name="Freckelton M.L."/>
            <person name="Nedved B.T."/>
            <person name="Hadfield M.G."/>
        </authorList>
    </citation>
    <scope>NUCLEOTIDE SEQUENCE [LARGE SCALE GENOMIC DNA]</scope>
    <source>
        <strain evidence="3">H3</strain>
    </source>
</reference>